<name>A0A9P4Q5W9_9PEZI</name>
<reference evidence="2" key="1">
    <citation type="journal article" date="2020" name="Stud. Mycol.">
        <title>101 Dothideomycetes genomes: a test case for predicting lifestyles and emergence of pathogens.</title>
        <authorList>
            <person name="Haridas S."/>
            <person name="Albert R."/>
            <person name="Binder M."/>
            <person name="Bloem J."/>
            <person name="Labutti K."/>
            <person name="Salamov A."/>
            <person name="Andreopoulos B."/>
            <person name="Baker S."/>
            <person name="Barry K."/>
            <person name="Bills G."/>
            <person name="Bluhm B."/>
            <person name="Cannon C."/>
            <person name="Castanera R."/>
            <person name="Culley D."/>
            <person name="Daum C."/>
            <person name="Ezra D."/>
            <person name="Gonzalez J."/>
            <person name="Henrissat B."/>
            <person name="Kuo A."/>
            <person name="Liang C."/>
            <person name="Lipzen A."/>
            <person name="Lutzoni F."/>
            <person name="Magnuson J."/>
            <person name="Mondo S."/>
            <person name="Nolan M."/>
            <person name="Ohm R."/>
            <person name="Pangilinan J."/>
            <person name="Park H.-J."/>
            <person name="Ramirez L."/>
            <person name="Alfaro M."/>
            <person name="Sun H."/>
            <person name="Tritt A."/>
            <person name="Yoshinaga Y."/>
            <person name="Zwiers L.-H."/>
            <person name="Turgeon B."/>
            <person name="Goodwin S."/>
            <person name="Spatafora J."/>
            <person name="Crous P."/>
            <person name="Grigoriev I."/>
        </authorList>
    </citation>
    <scope>NUCLEOTIDE SEQUENCE</scope>
    <source>
        <strain evidence="2">CBS 116435</strain>
    </source>
</reference>
<protein>
    <submittedName>
        <fullName evidence="2">Uncharacterized protein</fullName>
    </submittedName>
</protein>
<dbReference type="AlphaFoldDB" id="A0A9P4Q5W9"/>
<feature type="compositionally biased region" description="Basic and acidic residues" evidence="1">
    <location>
        <begin position="221"/>
        <end position="231"/>
    </location>
</feature>
<feature type="compositionally biased region" description="Basic and acidic residues" evidence="1">
    <location>
        <begin position="242"/>
        <end position="252"/>
    </location>
</feature>
<evidence type="ECO:0000256" key="1">
    <source>
        <dbReference type="SAM" id="MobiDB-lite"/>
    </source>
</evidence>
<gene>
    <name evidence="2" type="ORF">K431DRAFT_287251</name>
</gene>
<feature type="compositionally biased region" description="Basic residues" evidence="1">
    <location>
        <begin position="232"/>
        <end position="241"/>
    </location>
</feature>
<sequence length="375" mass="41111">MVRTSVKPSNGAAYAASQPLFDALATAVQQLETQKVHLTRSRDIVQQLHINLVGTTKIDDIDQHDLYIDSAVKAWRAASESYVEIFQQLTAVTAADKSQGREAAKGHANFRAIAETARLTQRASKEYKIREEVQAEVPENLSAPSSLASDHEDVGGSSEESDKGVAINKNGKRSSALQIPAVIQQRPSKLAKSKIDTIEEKIPPSRGAGERQVVLDVTNSSEKRATKSEKARQRRAKKLAKRKEAQTIKEDDTPLVANPSTLADEGNTTQSHAVEGVQYDDVTAEVNRRLEAKKEKRRAEKDAKKEKKRKRESGASVQDATEVEKRVKKKPKASDGADVSVEADQSSAKRALDAEENSGLNEEGNSRKKRRKATA</sequence>
<feature type="compositionally biased region" description="Polar residues" evidence="1">
    <location>
        <begin position="258"/>
        <end position="272"/>
    </location>
</feature>
<dbReference type="EMBL" id="MU003818">
    <property type="protein sequence ID" value="KAF2718931.1"/>
    <property type="molecule type" value="Genomic_DNA"/>
</dbReference>
<evidence type="ECO:0000313" key="2">
    <source>
        <dbReference type="EMBL" id="KAF2718931.1"/>
    </source>
</evidence>
<feature type="compositionally biased region" description="Basic and acidic residues" evidence="1">
    <location>
        <begin position="193"/>
        <end position="203"/>
    </location>
</feature>
<dbReference type="Proteomes" id="UP000799441">
    <property type="component" value="Unassembled WGS sequence"/>
</dbReference>
<evidence type="ECO:0000313" key="3">
    <source>
        <dbReference type="Proteomes" id="UP000799441"/>
    </source>
</evidence>
<organism evidence="2 3">
    <name type="scientific">Polychaeton citri CBS 116435</name>
    <dbReference type="NCBI Taxonomy" id="1314669"/>
    <lineage>
        <taxon>Eukaryota</taxon>
        <taxon>Fungi</taxon>
        <taxon>Dikarya</taxon>
        <taxon>Ascomycota</taxon>
        <taxon>Pezizomycotina</taxon>
        <taxon>Dothideomycetes</taxon>
        <taxon>Dothideomycetidae</taxon>
        <taxon>Capnodiales</taxon>
        <taxon>Capnodiaceae</taxon>
        <taxon>Polychaeton</taxon>
    </lineage>
</organism>
<feature type="region of interest" description="Disordered" evidence="1">
    <location>
        <begin position="130"/>
        <end position="375"/>
    </location>
</feature>
<feature type="compositionally biased region" description="Basic and acidic residues" evidence="1">
    <location>
        <begin position="286"/>
        <end position="305"/>
    </location>
</feature>
<keyword evidence="3" id="KW-1185">Reference proteome</keyword>
<accession>A0A9P4Q5W9</accession>
<dbReference type="OrthoDB" id="3650348at2759"/>
<comment type="caution">
    <text evidence="2">The sequence shown here is derived from an EMBL/GenBank/DDBJ whole genome shotgun (WGS) entry which is preliminary data.</text>
</comment>
<proteinExistence type="predicted"/>